<dbReference type="CDD" id="cd06562">
    <property type="entry name" value="GH20_HexA_HexB-like"/>
    <property type="match status" value="1"/>
</dbReference>
<keyword evidence="15" id="KW-1185">Reference proteome</keyword>
<gene>
    <name evidence="14" type="ORF">CYNAS_LOCUS14849</name>
</gene>
<comment type="similarity">
    <text evidence="2 8">Belongs to the glycosyl hydrolase 20 family.</text>
</comment>
<dbReference type="PANTHER" id="PTHR22600">
    <property type="entry name" value="BETA-HEXOSAMINIDASE"/>
    <property type="match status" value="1"/>
</dbReference>
<reference evidence="14" key="1">
    <citation type="submission" date="2023-07" db="EMBL/GenBank/DDBJ databases">
        <authorList>
            <consortium name="CYATHOMIX"/>
        </authorList>
    </citation>
    <scope>NUCLEOTIDE SEQUENCE</scope>
    <source>
        <strain evidence="14">N/A</strain>
    </source>
</reference>
<keyword evidence="5" id="KW-0325">Glycoprotein</keyword>
<dbReference type="SUPFAM" id="SSF55545">
    <property type="entry name" value="beta-N-acetylhexosaminidase-like domain"/>
    <property type="match status" value="1"/>
</dbReference>
<dbReference type="Pfam" id="PF14845">
    <property type="entry name" value="Glycohydro_20b2"/>
    <property type="match status" value="1"/>
</dbReference>
<accession>A0AA36H2H0</accession>
<organism evidence="14 15">
    <name type="scientific">Cylicocyclus nassatus</name>
    <name type="common">Nematode worm</name>
    <dbReference type="NCBI Taxonomy" id="53992"/>
    <lineage>
        <taxon>Eukaryota</taxon>
        <taxon>Metazoa</taxon>
        <taxon>Ecdysozoa</taxon>
        <taxon>Nematoda</taxon>
        <taxon>Chromadorea</taxon>
        <taxon>Rhabditida</taxon>
        <taxon>Rhabditina</taxon>
        <taxon>Rhabditomorpha</taxon>
        <taxon>Strongyloidea</taxon>
        <taxon>Strongylidae</taxon>
        <taxon>Cylicocyclus</taxon>
    </lineage>
</organism>
<feature type="disulfide bond" evidence="10">
    <location>
        <begin position="282"/>
        <end position="337"/>
    </location>
</feature>
<name>A0AA36H2H0_CYLNA</name>
<evidence type="ECO:0000313" key="15">
    <source>
        <dbReference type="Proteomes" id="UP001176961"/>
    </source>
</evidence>
<feature type="disulfide bond" evidence="10">
    <location>
        <begin position="526"/>
        <end position="544"/>
    </location>
</feature>
<dbReference type="Proteomes" id="UP001176961">
    <property type="component" value="Unassembled WGS sequence"/>
</dbReference>
<feature type="signal peptide" evidence="11">
    <location>
        <begin position="1"/>
        <end position="23"/>
    </location>
</feature>
<dbReference type="Gene3D" id="3.20.20.80">
    <property type="entry name" value="Glycosidases"/>
    <property type="match status" value="1"/>
</dbReference>
<dbReference type="EMBL" id="CATQJL010000305">
    <property type="protein sequence ID" value="CAJ0602866.1"/>
    <property type="molecule type" value="Genomic_DNA"/>
</dbReference>
<dbReference type="GO" id="GO:0006689">
    <property type="term" value="P:ganglioside catabolic process"/>
    <property type="evidence" value="ECO:0007669"/>
    <property type="project" value="TreeGrafter"/>
</dbReference>
<keyword evidence="3 11" id="KW-0732">Signal</keyword>
<dbReference type="GO" id="GO:0030203">
    <property type="term" value="P:glycosaminoglycan metabolic process"/>
    <property type="evidence" value="ECO:0007669"/>
    <property type="project" value="TreeGrafter"/>
</dbReference>
<comment type="caution">
    <text evidence="14">The sequence shown here is derived from an EMBL/GenBank/DDBJ whole genome shotgun (WGS) entry which is preliminary data.</text>
</comment>
<evidence type="ECO:0000256" key="5">
    <source>
        <dbReference type="ARBA" id="ARBA00023180"/>
    </source>
</evidence>
<dbReference type="InterPro" id="IPR029019">
    <property type="entry name" value="HEX_eukaryotic_N"/>
</dbReference>
<dbReference type="AlphaFoldDB" id="A0AA36H2H0"/>
<evidence type="ECO:0000256" key="7">
    <source>
        <dbReference type="ARBA" id="ARBA00053719"/>
    </source>
</evidence>
<keyword evidence="4 8" id="KW-0378">Hydrolase</keyword>
<evidence type="ECO:0000256" key="2">
    <source>
        <dbReference type="ARBA" id="ARBA00006285"/>
    </source>
</evidence>
<sequence>MGTYHELLVLSIFTSIFVQLSAAWFYGRDPPDRWSVGEIWPLPQQVKYGDLNRTICQEKVAFELGDKKDCDVLFMNAENYLNKWMFPFPVPAKRTVDEFLITVKVAGDCPKSVPKHGENEEYKLVVTEDGATISAETVWGAIRGIDSLSQLIFYDQEKGKYNIRTVEIYDFPRFPLRGLMIDTSRHFLSMKVIKRQLEIMAMNKMNVLHWHLVDSESFPYVSKKFPNLAKVGAYSPKHQYTPKDVQEIIDFARIRGIRVIPEFDLPGHTGSWQGQPELLTECFDSAGKPTHLPNLVDPSKNSTFEFLEEFLNEVVETFPDEYMHLGGDEVEDFIVDCWARNPKIKKFMEEKSFNNTRLLENYFFERLYAVLANLKVKKRRIFWQEVFDNNIPEENSIIHVWKGSTHEEILHKVKNVTANGFGAIVSACWYLNYIKYGADWKDSIPEYSPSNSRYYYCDPTNFEGTDEQKALVLGGIAAIWGEMVDDTNIESRLWPRASAVAERLWSPKENTKTAEEAWPRMHEQRCRMVARGFRFQPTNNPDFCPYEFDA</sequence>
<dbReference type="Pfam" id="PF00728">
    <property type="entry name" value="Glyco_hydro_20"/>
    <property type="match status" value="1"/>
</dbReference>
<evidence type="ECO:0000256" key="6">
    <source>
        <dbReference type="ARBA" id="ARBA00023295"/>
    </source>
</evidence>
<dbReference type="PRINTS" id="PR00738">
    <property type="entry name" value="GLHYDRLASE20"/>
</dbReference>
<dbReference type="GO" id="GO:0016020">
    <property type="term" value="C:membrane"/>
    <property type="evidence" value="ECO:0007669"/>
    <property type="project" value="TreeGrafter"/>
</dbReference>
<proteinExistence type="inferred from homology"/>
<dbReference type="InterPro" id="IPR015883">
    <property type="entry name" value="Glyco_hydro_20_cat"/>
</dbReference>
<keyword evidence="6 8" id="KW-0326">Glycosidase</keyword>
<dbReference type="SUPFAM" id="SSF51445">
    <property type="entry name" value="(Trans)glycosidases"/>
    <property type="match status" value="1"/>
</dbReference>
<dbReference type="GO" id="GO:0004563">
    <property type="term" value="F:beta-N-acetylhexosaminidase activity"/>
    <property type="evidence" value="ECO:0007669"/>
    <property type="project" value="UniProtKB-EC"/>
</dbReference>
<evidence type="ECO:0000259" key="12">
    <source>
        <dbReference type="Pfam" id="PF00728"/>
    </source>
</evidence>
<comment type="catalytic activity">
    <reaction evidence="1 8">
        <text>Hydrolysis of terminal non-reducing N-acetyl-D-hexosamine residues in N-acetyl-beta-D-hexosaminides.</text>
        <dbReference type="EC" id="3.2.1.52"/>
    </reaction>
</comment>
<comment type="function">
    <text evidence="7">Responsible for the degradation of GM2 gangliosides, and a variety of other molecules containing terminal N-acetyl hexosamines. Degrades chitotriose.</text>
</comment>
<evidence type="ECO:0000259" key="13">
    <source>
        <dbReference type="Pfam" id="PF14845"/>
    </source>
</evidence>
<evidence type="ECO:0000256" key="10">
    <source>
        <dbReference type="PIRSR" id="PIRSR001093-2"/>
    </source>
</evidence>
<dbReference type="InterPro" id="IPR029018">
    <property type="entry name" value="Hex-like_dom2"/>
</dbReference>
<feature type="disulfide bond" evidence="10">
    <location>
        <begin position="70"/>
        <end position="109"/>
    </location>
</feature>
<feature type="domain" description="Glycoside hydrolase family 20 catalytic" evidence="12">
    <location>
        <begin position="174"/>
        <end position="507"/>
    </location>
</feature>
<protein>
    <recommendedName>
        <fullName evidence="8">Beta-hexosaminidase</fullName>
        <ecNumber evidence="8">3.2.1.52</ecNumber>
    </recommendedName>
</protein>
<dbReference type="PIRSF" id="PIRSF001093">
    <property type="entry name" value="B-hxosamndse_ab_euk"/>
    <property type="match status" value="1"/>
</dbReference>
<evidence type="ECO:0000256" key="9">
    <source>
        <dbReference type="PIRSR" id="PIRSR001093-1"/>
    </source>
</evidence>
<keyword evidence="10" id="KW-1015">Disulfide bond</keyword>
<dbReference type="InterPro" id="IPR025705">
    <property type="entry name" value="Beta_hexosaminidase_sua/sub"/>
</dbReference>
<dbReference type="InterPro" id="IPR017853">
    <property type="entry name" value="GH"/>
</dbReference>
<evidence type="ECO:0000256" key="4">
    <source>
        <dbReference type="ARBA" id="ARBA00022801"/>
    </source>
</evidence>
<feature type="active site" description="Proton donor" evidence="9">
    <location>
        <position position="329"/>
    </location>
</feature>
<evidence type="ECO:0000313" key="14">
    <source>
        <dbReference type="EMBL" id="CAJ0602866.1"/>
    </source>
</evidence>
<feature type="domain" description="Beta-hexosaminidase eukaryotic type N-terminal" evidence="13">
    <location>
        <begin position="87"/>
        <end position="151"/>
    </location>
</feature>
<dbReference type="FunFam" id="3.20.20.80:FF:000063">
    <property type="entry name" value="Beta-hexosaminidase"/>
    <property type="match status" value="1"/>
</dbReference>
<dbReference type="PANTHER" id="PTHR22600:SF21">
    <property type="entry name" value="BETA-HEXOSAMINIDASE A"/>
    <property type="match status" value="1"/>
</dbReference>
<dbReference type="EC" id="3.2.1.52" evidence="8"/>
<dbReference type="GO" id="GO:0005975">
    <property type="term" value="P:carbohydrate metabolic process"/>
    <property type="evidence" value="ECO:0007669"/>
    <property type="project" value="InterPro"/>
</dbReference>
<dbReference type="Gene3D" id="3.30.379.10">
    <property type="entry name" value="Chitobiase/beta-hexosaminidase domain 2-like"/>
    <property type="match status" value="1"/>
</dbReference>
<evidence type="ECO:0000256" key="8">
    <source>
        <dbReference type="PIRNR" id="PIRNR001093"/>
    </source>
</evidence>
<evidence type="ECO:0000256" key="11">
    <source>
        <dbReference type="SAM" id="SignalP"/>
    </source>
</evidence>
<dbReference type="GO" id="GO:0005764">
    <property type="term" value="C:lysosome"/>
    <property type="evidence" value="ECO:0007669"/>
    <property type="project" value="TreeGrafter"/>
</dbReference>
<feature type="chain" id="PRO_5041226753" description="Beta-hexosaminidase" evidence="11">
    <location>
        <begin position="24"/>
        <end position="550"/>
    </location>
</feature>
<evidence type="ECO:0000256" key="1">
    <source>
        <dbReference type="ARBA" id="ARBA00001231"/>
    </source>
</evidence>
<evidence type="ECO:0000256" key="3">
    <source>
        <dbReference type="ARBA" id="ARBA00022729"/>
    </source>
</evidence>